<dbReference type="EMBL" id="BAABLX010000028">
    <property type="protein sequence ID" value="GAA4948627.1"/>
    <property type="molecule type" value="Genomic_DNA"/>
</dbReference>
<organism evidence="2 3">
    <name type="scientific">Halioxenophilus aromaticivorans</name>
    <dbReference type="NCBI Taxonomy" id="1306992"/>
    <lineage>
        <taxon>Bacteria</taxon>
        <taxon>Pseudomonadati</taxon>
        <taxon>Pseudomonadota</taxon>
        <taxon>Gammaproteobacteria</taxon>
        <taxon>Alteromonadales</taxon>
        <taxon>Alteromonadaceae</taxon>
        <taxon>Halioxenophilus</taxon>
    </lineage>
</organism>
<evidence type="ECO:0000313" key="2">
    <source>
        <dbReference type="EMBL" id="GAA4948627.1"/>
    </source>
</evidence>
<protein>
    <recommendedName>
        <fullName evidence="4">DUF2868 domain-containing protein</fullName>
    </recommendedName>
</protein>
<keyword evidence="1" id="KW-1133">Transmembrane helix</keyword>
<feature type="transmembrane region" description="Helical" evidence="1">
    <location>
        <begin position="83"/>
        <end position="104"/>
    </location>
</feature>
<dbReference type="Pfam" id="PF11067">
    <property type="entry name" value="DUF2868"/>
    <property type="match status" value="1"/>
</dbReference>
<dbReference type="RefSeq" id="WP_345424192.1">
    <property type="nucleotide sequence ID" value="NZ_AP031496.1"/>
</dbReference>
<keyword evidence="3" id="KW-1185">Reference proteome</keyword>
<keyword evidence="1" id="KW-0812">Transmembrane</keyword>
<dbReference type="InterPro" id="IPR021296">
    <property type="entry name" value="DUF2868"/>
</dbReference>
<reference evidence="3" key="1">
    <citation type="journal article" date="2019" name="Int. J. Syst. Evol. Microbiol.">
        <title>The Global Catalogue of Microorganisms (GCM) 10K type strain sequencing project: providing services to taxonomists for standard genome sequencing and annotation.</title>
        <authorList>
            <consortium name="The Broad Institute Genomics Platform"/>
            <consortium name="The Broad Institute Genome Sequencing Center for Infectious Disease"/>
            <person name="Wu L."/>
            <person name="Ma J."/>
        </authorList>
    </citation>
    <scope>NUCLEOTIDE SEQUENCE [LARGE SCALE GENOMIC DNA]</scope>
    <source>
        <strain evidence="3">JCM 19134</strain>
    </source>
</reference>
<comment type="caution">
    <text evidence="2">The sequence shown here is derived from an EMBL/GenBank/DDBJ whole genome shotgun (WGS) entry which is preliminary data.</text>
</comment>
<evidence type="ECO:0000256" key="1">
    <source>
        <dbReference type="SAM" id="Phobius"/>
    </source>
</evidence>
<gene>
    <name evidence="2" type="ORF">GCM10025791_30790</name>
</gene>
<name>A0AAV3U4Q2_9ALTE</name>
<proteinExistence type="predicted"/>
<feature type="transmembrane region" description="Helical" evidence="1">
    <location>
        <begin position="203"/>
        <end position="225"/>
    </location>
</feature>
<evidence type="ECO:0008006" key="4">
    <source>
        <dbReference type="Google" id="ProtNLM"/>
    </source>
</evidence>
<feature type="transmembrane region" description="Helical" evidence="1">
    <location>
        <begin position="110"/>
        <end position="139"/>
    </location>
</feature>
<keyword evidence="1" id="KW-0472">Membrane</keyword>
<accession>A0AAV3U4Q2</accession>
<dbReference type="Proteomes" id="UP001409585">
    <property type="component" value="Unassembled WGS sequence"/>
</dbReference>
<sequence>MKKPVGPRWTLSHLLQFEQYLKLDEQTDSAAQAQRDRSVFQRLPANQHTRPRAYLAWLAQRVNQSPLAVDAGALFNRAYGGTLWMLLLIGFFMGAAMSYGALYYDGTVPVNVAIFLALLVLPQLLMLVLLVLSVLLSLLAGRWFSAWYRPAAKLMQTLLAASWRRLVARPGGAQQDQQQLQQELLQQTLGLHGPLFANRALRLFQVVGVAFNLGALACFVLLLAVTDRAFGWQSSLTDSPALVEQIVSGLAWPWREWLGAGVGYPSLAQIEQSRIVLAAQSSIPQAAAWWPFLLLCVVFYGLLPRIAVYLFAALREHWLLSRLSFDTFHYQELWRRMQSIQLHSFGHASPHTAEASTVHTPITAQQTISANAYVLQDTLARYRQADLIHWLPFASSEQQLLIIDAFSDIAPAAGKPIYVVVEGWQPPIEEVLLALVDAAKRAAEQHSDLHILLLGKPGKVGNKPISPRMAEVWRKKLDLHQQANILVHADSAQGSES</sequence>
<feature type="transmembrane region" description="Helical" evidence="1">
    <location>
        <begin position="289"/>
        <end position="312"/>
    </location>
</feature>
<dbReference type="AlphaFoldDB" id="A0AAV3U4Q2"/>
<evidence type="ECO:0000313" key="3">
    <source>
        <dbReference type="Proteomes" id="UP001409585"/>
    </source>
</evidence>